<evidence type="ECO:0000313" key="3">
    <source>
        <dbReference type="EMBL" id="EHY87389.1"/>
    </source>
</evidence>
<keyword evidence="4" id="KW-1185">Reference proteome</keyword>
<gene>
    <name evidence="3" type="ORF">SacazDRAFT_00415</name>
</gene>
<feature type="region of interest" description="Disordered" evidence="1">
    <location>
        <begin position="1"/>
        <end position="26"/>
    </location>
</feature>
<dbReference type="HOGENOM" id="CLU_170371_0_0_11"/>
<keyword evidence="2" id="KW-0472">Membrane</keyword>
<sequence>MDSHSGASEQTTGTGHTGGDNAQAVRTAAKRSSCRINVPFLGTLELPPSDQLAFLGGVVTLGAVGVVDWPVVAVLVTGHVLAHNRHALFLRDFGEALERA</sequence>
<dbReference type="EMBL" id="CM001466">
    <property type="protein sequence ID" value="EHY87389.1"/>
    <property type="molecule type" value="Genomic_DNA"/>
</dbReference>
<dbReference type="OrthoDB" id="3831210at2"/>
<organism evidence="3 4">
    <name type="scientific">Saccharomonospora azurea NA-128</name>
    <dbReference type="NCBI Taxonomy" id="882081"/>
    <lineage>
        <taxon>Bacteria</taxon>
        <taxon>Bacillati</taxon>
        <taxon>Actinomycetota</taxon>
        <taxon>Actinomycetes</taxon>
        <taxon>Pseudonocardiales</taxon>
        <taxon>Pseudonocardiaceae</taxon>
        <taxon>Saccharomonospora</taxon>
    </lineage>
</organism>
<feature type="transmembrane region" description="Helical" evidence="2">
    <location>
        <begin position="52"/>
        <end position="81"/>
    </location>
</feature>
<reference evidence="3 4" key="1">
    <citation type="journal article" date="2012" name="Stand. Genomic Sci.">
        <title>Genome sequence of the soil bacterium Saccharomonospora azurea type strain (NA-128(T)).</title>
        <authorList>
            <person name="Klenk H.P."/>
            <person name="Held B."/>
            <person name="Lucas S."/>
            <person name="Lapidus A."/>
            <person name="Copeland A."/>
            <person name="Hammon N."/>
            <person name="Pitluck S."/>
            <person name="Goodwin L.A."/>
            <person name="Han C."/>
            <person name="Tapia R."/>
            <person name="Brambilla E.M."/>
            <person name="Potter G."/>
            <person name="Land M."/>
            <person name="Ivanova N."/>
            <person name="Rohde M."/>
            <person name="Goker M."/>
            <person name="Detter J.C."/>
            <person name="Kyrpides N.C."/>
            <person name="Woyke T."/>
        </authorList>
    </citation>
    <scope>NUCLEOTIDE SEQUENCE [LARGE SCALE GENOMIC DNA]</scope>
    <source>
        <strain evidence="3 4">NA-128</strain>
    </source>
</reference>
<proteinExistence type="predicted"/>
<dbReference type="AlphaFoldDB" id="H8G8F5"/>
<name>H8G8F5_9PSEU</name>
<keyword evidence="2" id="KW-1133">Transmembrane helix</keyword>
<evidence type="ECO:0000256" key="2">
    <source>
        <dbReference type="SAM" id="Phobius"/>
    </source>
</evidence>
<keyword evidence="2" id="KW-0812">Transmembrane</keyword>
<evidence type="ECO:0000313" key="4">
    <source>
        <dbReference type="Proteomes" id="UP000004705"/>
    </source>
</evidence>
<dbReference type="Proteomes" id="UP000004705">
    <property type="component" value="Chromosome"/>
</dbReference>
<protein>
    <submittedName>
        <fullName evidence="3">Uncharacterized protein</fullName>
    </submittedName>
</protein>
<evidence type="ECO:0000256" key="1">
    <source>
        <dbReference type="SAM" id="MobiDB-lite"/>
    </source>
</evidence>
<accession>H8G8F5</accession>
<dbReference type="RefSeq" id="WP_005438151.1">
    <property type="nucleotide sequence ID" value="NZ_CM001466.1"/>
</dbReference>
<feature type="compositionally biased region" description="Polar residues" evidence="1">
    <location>
        <begin position="1"/>
        <end position="14"/>
    </location>
</feature>